<protein>
    <submittedName>
        <fullName evidence="1">DNA/RNA helicase of DEAD/DEAH box family</fullName>
    </submittedName>
</protein>
<name>A0ABR5AXA4_BACBA</name>
<proteinExistence type="predicted"/>
<organism evidence="1 2">
    <name type="scientific">Bacillus badius</name>
    <dbReference type="NCBI Taxonomy" id="1455"/>
    <lineage>
        <taxon>Bacteria</taxon>
        <taxon>Bacillati</taxon>
        <taxon>Bacillota</taxon>
        <taxon>Bacilli</taxon>
        <taxon>Bacillales</taxon>
        <taxon>Bacillaceae</taxon>
        <taxon>Pseudobacillus</taxon>
    </lineage>
</organism>
<accession>A0ABR5AXA4</accession>
<keyword evidence="1" id="KW-0378">Hydrolase</keyword>
<dbReference type="EMBL" id="JXLP01000003">
    <property type="protein sequence ID" value="KIL79387.1"/>
    <property type="molecule type" value="Genomic_DNA"/>
</dbReference>
<keyword evidence="1" id="KW-0347">Helicase</keyword>
<keyword evidence="1" id="KW-0547">Nucleotide-binding</keyword>
<dbReference type="GO" id="GO:0004386">
    <property type="term" value="F:helicase activity"/>
    <property type="evidence" value="ECO:0007669"/>
    <property type="project" value="UniProtKB-KW"/>
</dbReference>
<gene>
    <name evidence="1" type="ORF">SD77_3253</name>
</gene>
<evidence type="ECO:0000313" key="1">
    <source>
        <dbReference type="EMBL" id="KIL79387.1"/>
    </source>
</evidence>
<keyword evidence="1" id="KW-0067">ATP-binding</keyword>
<reference evidence="1 2" key="1">
    <citation type="submission" date="2015-01" db="EMBL/GenBank/DDBJ databases">
        <title>Genome Assembly of Bacillus badius MTCC 1458.</title>
        <authorList>
            <person name="Verma A."/>
            <person name="Khatri I."/>
            <person name="Mual P."/>
            <person name="Subramanian S."/>
            <person name="Krishnamurthi S."/>
        </authorList>
    </citation>
    <scope>NUCLEOTIDE SEQUENCE [LARGE SCALE GENOMIC DNA]</scope>
    <source>
        <strain evidence="1 2">MTCC 1458</strain>
    </source>
</reference>
<evidence type="ECO:0000313" key="2">
    <source>
        <dbReference type="Proteomes" id="UP000031982"/>
    </source>
</evidence>
<dbReference type="Proteomes" id="UP000031982">
    <property type="component" value="Unassembled WGS sequence"/>
</dbReference>
<comment type="caution">
    <text evidence="1">The sequence shown here is derived from an EMBL/GenBank/DDBJ whole genome shotgun (WGS) entry which is preliminary data.</text>
</comment>
<sequence length="82" mass="9432">MENFVQHLEASLHKGFINQNIRQIGNYKPKLLINNTQKNETVLTSIIEELHQSQTFIFSVAFITESGLATLKSCLWDLKKKV</sequence>
<keyword evidence="2" id="KW-1185">Reference proteome</keyword>